<keyword evidence="3" id="KW-1185">Reference proteome</keyword>
<dbReference type="Pfam" id="PF11239">
    <property type="entry name" value="DUF3040"/>
    <property type="match status" value="1"/>
</dbReference>
<evidence type="ECO:0000313" key="3">
    <source>
        <dbReference type="Proteomes" id="UP000323946"/>
    </source>
</evidence>
<reference evidence="2 3" key="1">
    <citation type="submission" date="2019-09" db="EMBL/GenBank/DDBJ databases">
        <title>Draft genome sequence of the thermophilic Saccharopolyspora hirsuta VKM Ac-666T.</title>
        <authorList>
            <person name="Lobastova T.G."/>
            <person name="Fokina V."/>
            <person name="Bragin E.Y."/>
            <person name="Shtratnikova V.Y."/>
            <person name="Starodumova I.P."/>
            <person name="Tarlachkov S.V."/>
            <person name="Donova M.V."/>
        </authorList>
    </citation>
    <scope>NUCLEOTIDE SEQUENCE [LARGE SCALE GENOMIC DNA]</scope>
    <source>
        <strain evidence="2 3">VKM Ac-666</strain>
    </source>
</reference>
<keyword evidence="1" id="KW-0812">Transmembrane</keyword>
<dbReference type="EMBL" id="VWPH01000021">
    <property type="protein sequence ID" value="KAA5825490.1"/>
    <property type="molecule type" value="Genomic_DNA"/>
</dbReference>
<organism evidence="2 3">
    <name type="scientific">Saccharopolyspora hirsuta</name>
    <dbReference type="NCBI Taxonomy" id="1837"/>
    <lineage>
        <taxon>Bacteria</taxon>
        <taxon>Bacillati</taxon>
        <taxon>Actinomycetota</taxon>
        <taxon>Actinomycetes</taxon>
        <taxon>Pseudonocardiales</taxon>
        <taxon>Pseudonocardiaceae</taxon>
        <taxon>Saccharopolyspora</taxon>
    </lineage>
</organism>
<name>A0A5M7B9U0_SACHI</name>
<dbReference type="Proteomes" id="UP000323946">
    <property type="component" value="Unassembled WGS sequence"/>
</dbReference>
<sequence length="88" mass="10106">MLRRHERRLLDEIERELCASDPEFAQKMTQVRPFTRVRAWMTLRRALGIGAVFLAVLCLMFNEGAEFFISSALAGALFASEGWKIQTE</sequence>
<protein>
    <submittedName>
        <fullName evidence="2">DUF3040 domain-containing protein</fullName>
    </submittedName>
</protein>
<gene>
    <name evidence="2" type="ORF">F1721_33215</name>
</gene>
<dbReference type="RefSeq" id="WP_150070806.1">
    <property type="nucleotide sequence ID" value="NZ_VWPH01000021.1"/>
</dbReference>
<proteinExistence type="predicted"/>
<feature type="transmembrane region" description="Helical" evidence="1">
    <location>
        <begin position="42"/>
        <end position="62"/>
    </location>
</feature>
<accession>A0A5M7B9U0</accession>
<keyword evidence="1" id="KW-1133">Transmembrane helix</keyword>
<keyword evidence="1" id="KW-0472">Membrane</keyword>
<dbReference type="InterPro" id="IPR021401">
    <property type="entry name" value="DUF3040"/>
</dbReference>
<dbReference type="SMR" id="A0A5M7B9U0"/>
<evidence type="ECO:0000313" key="2">
    <source>
        <dbReference type="EMBL" id="KAA5825490.1"/>
    </source>
</evidence>
<evidence type="ECO:0000256" key="1">
    <source>
        <dbReference type="SAM" id="Phobius"/>
    </source>
</evidence>
<comment type="caution">
    <text evidence="2">The sequence shown here is derived from an EMBL/GenBank/DDBJ whole genome shotgun (WGS) entry which is preliminary data.</text>
</comment>
<dbReference type="AlphaFoldDB" id="A0A5M7B9U0"/>